<evidence type="ECO:0000256" key="11">
    <source>
        <dbReference type="HAMAP-Rule" id="MF_00278"/>
    </source>
</evidence>
<dbReference type="CDD" id="cd01748">
    <property type="entry name" value="GATase1_IGP_Synthase"/>
    <property type="match status" value="1"/>
</dbReference>
<dbReference type="PANTHER" id="PTHR42701:SF1">
    <property type="entry name" value="IMIDAZOLE GLYCEROL PHOSPHATE SYNTHASE SUBUNIT HISH"/>
    <property type="match status" value="1"/>
</dbReference>
<comment type="subunit">
    <text evidence="2 11">Heterodimer of HisH and HisF.</text>
</comment>
<comment type="function">
    <text evidence="8 11">IGPS catalyzes the conversion of PRFAR and glutamine to IGP, AICAR and glutamate. The HisH subunit catalyzes the hydrolysis of glutamine to glutamate and ammonia as part of the synthesis of IGP and AICAR. The resulting ammonia molecule is channeled to the active site of HisF.</text>
</comment>
<evidence type="ECO:0000313" key="14">
    <source>
        <dbReference type="EMBL" id="EKU94685.1"/>
    </source>
</evidence>
<keyword evidence="3 11" id="KW-0028">Amino-acid biosynthesis</keyword>
<dbReference type="InterPro" id="IPR017926">
    <property type="entry name" value="GATASE"/>
</dbReference>
<keyword evidence="6 11" id="KW-0368">Histidine biosynthesis</keyword>
<dbReference type="PANTHER" id="PTHR42701">
    <property type="entry name" value="IMIDAZOLE GLYCEROL PHOSPHATE SYNTHASE SUBUNIT HISH"/>
    <property type="match status" value="1"/>
</dbReference>
<evidence type="ECO:0000259" key="13">
    <source>
        <dbReference type="Pfam" id="PF00117"/>
    </source>
</evidence>
<keyword evidence="11" id="KW-0963">Cytoplasm</keyword>
<organism evidence="14 15">
    <name type="scientific">Actinobaculum massiliense ACS-171-V-Col2</name>
    <dbReference type="NCBI Taxonomy" id="883066"/>
    <lineage>
        <taxon>Bacteria</taxon>
        <taxon>Bacillati</taxon>
        <taxon>Actinomycetota</taxon>
        <taxon>Actinomycetes</taxon>
        <taxon>Actinomycetales</taxon>
        <taxon>Actinomycetaceae</taxon>
        <taxon>Actinobaculum</taxon>
    </lineage>
</organism>
<evidence type="ECO:0000256" key="5">
    <source>
        <dbReference type="ARBA" id="ARBA00022962"/>
    </source>
</evidence>
<comment type="subcellular location">
    <subcellularLocation>
        <location evidence="11">Cytoplasm</location>
    </subcellularLocation>
</comment>
<evidence type="ECO:0000256" key="6">
    <source>
        <dbReference type="ARBA" id="ARBA00023102"/>
    </source>
</evidence>
<dbReference type="GO" id="GO:0000105">
    <property type="term" value="P:L-histidine biosynthetic process"/>
    <property type="evidence" value="ECO:0007669"/>
    <property type="project" value="UniProtKB-UniRule"/>
</dbReference>
<comment type="caution">
    <text evidence="14">The sequence shown here is derived from an EMBL/GenBank/DDBJ whole genome shotgun (WGS) entry which is preliminary data.</text>
</comment>
<sequence>MSKKVVILDAGSGNIRSAARALERVGAEVEVTTDARDLLGPSGAVLPGVGHFGAVMNKLRAMRADRFIERRLAGGAPLLGICVGMQACFSGSDEAPEIAGLEQFEPRVGKIPATVLPHVGWTRVQAAPGSRLLAGLDGKSFYFTHSYGVLADPSRARDQHGEAIEVSWAHYEQPFIAAIENGPLSATQFHPEKSGNAGLALLKNWVEGL</sequence>
<proteinExistence type="inferred from homology"/>
<dbReference type="AlphaFoldDB" id="K9EZL0"/>
<feature type="active site" description="Nucleophile" evidence="11 12">
    <location>
        <position position="82"/>
    </location>
</feature>
<dbReference type="Gene3D" id="3.40.50.880">
    <property type="match status" value="1"/>
</dbReference>
<feature type="active site" evidence="11 12">
    <location>
        <position position="190"/>
    </location>
</feature>
<dbReference type="Proteomes" id="UP000009888">
    <property type="component" value="Unassembled WGS sequence"/>
</dbReference>
<comment type="catalytic activity">
    <reaction evidence="10 11">
        <text>L-glutamine + H2O = L-glutamate + NH4(+)</text>
        <dbReference type="Rhea" id="RHEA:15889"/>
        <dbReference type="ChEBI" id="CHEBI:15377"/>
        <dbReference type="ChEBI" id="CHEBI:28938"/>
        <dbReference type="ChEBI" id="CHEBI:29985"/>
        <dbReference type="ChEBI" id="CHEBI:58359"/>
        <dbReference type="EC" id="3.5.1.2"/>
    </reaction>
</comment>
<comment type="pathway">
    <text evidence="1 11">Amino-acid biosynthesis; L-histidine biosynthesis; L-histidine from 5-phospho-alpha-D-ribose 1-diphosphate: step 5/9.</text>
</comment>
<dbReference type="HAMAP" id="MF_00278">
    <property type="entry name" value="HisH"/>
    <property type="match status" value="1"/>
</dbReference>
<evidence type="ECO:0000256" key="9">
    <source>
        <dbReference type="ARBA" id="ARBA00047838"/>
    </source>
</evidence>
<dbReference type="InterPro" id="IPR010139">
    <property type="entry name" value="Imidazole-glycPsynth_HisH"/>
</dbReference>
<dbReference type="Pfam" id="PF00117">
    <property type="entry name" value="GATase"/>
    <property type="match status" value="1"/>
</dbReference>
<dbReference type="SUPFAM" id="SSF52317">
    <property type="entry name" value="Class I glutamine amidotransferase-like"/>
    <property type="match status" value="1"/>
</dbReference>
<evidence type="ECO:0000256" key="1">
    <source>
        <dbReference type="ARBA" id="ARBA00005091"/>
    </source>
</evidence>
<comment type="catalytic activity">
    <reaction evidence="9 11">
        <text>5-[(5-phospho-1-deoxy-D-ribulos-1-ylimino)methylamino]-1-(5-phospho-beta-D-ribosyl)imidazole-4-carboxamide + L-glutamine = D-erythro-1-(imidazol-4-yl)glycerol 3-phosphate + 5-amino-1-(5-phospho-beta-D-ribosyl)imidazole-4-carboxamide + L-glutamate + H(+)</text>
        <dbReference type="Rhea" id="RHEA:24793"/>
        <dbReference type="ChEBI" id="CHEBI:15378"/>
        <dbReference type="ChEBI" id="CHEBI:29985"/>
        <dbReference type="ChEBI" id="CHEBI:58278"/>
        <dbReference type="ChEBI" id="CHEBI:58359"/>
        <dbReference type="ChEBI" id="CHEBI:58475"/>
        <dbReference type="ChEBI" id="CHEBI:58525"/>
        <dbReference type="EC" id="4.3.2.10"/>
    </reaction>
</comment>
<dbReference type="RefSeq" id="WP_007001837.1">
    <property type="nucleotide sequence ID" value="NZ_JH992956.1"/>
</dbReference>
<dbReference type="EMBL" id="AGWL01000008">
    <property type="protein sequence ID" value="EKU94685.1"/>
    <property type="molecule type" value="Genomic_DNA"/>
</dbReference>
<dbReference type="EC" id="4.3.2.10" evidence="11"/>
<reference evidence="14 15" key="1">
    <citation type="submission" date="2012-09" db="EMBL/GenBank/DDBJ databases">
        <title>The Genome Sequence of Actinobaculum massiliae ACS-171-V-COL2.</title>
        <authorList>
            <consortium name="The Broad Institute Genome Sequencing Platform"/>
            <person name="Earl A."/>
            <person name="Ward D."/>
            <person name="Feldgarden M."/>
            <person name="Gevers D."/>
            <person name="Saerens B."/>
            <person name="Vaneechoutte M."/>
            <person name="Walker B."/>
            <person name="Young S.K."/>
            <person name="Zeng Q."/>
            <person name="Gargeya S."/>
            <person name="Fitzgerald M."/>
            <person name="Haas B."/>
            <person name="Abouelleil A."/>
            <person name="Alvarado L."/>
            <person name="Arachchi H.M."/>
            <person name="Berlin A."/>
            <person name="Chapman S.B."/>
            <person name="Goldberg J."/>
            <person name="Griggs A."/>
            <person name="Gujja S."/>
            <person name="Hansen M."/>
            <person name="Howarth C."/>
            <person name="Imamovic A."/>
            <person name="Larimer J."/>
            <person name="McCowen C."/>
            <person name="Montmayeur A."/>
            <person name="Murphy C."/>
            <person name="Neiman D."/>
            <person name="Pearson M."/>
            <person name="Priest M."/>
            <person name="Roberts A."/>
            <person name="Saif S."/>
            <person name="Shea T."/>
            <person name="Sisk P."/>
            <person name="Sykes S."/>
            <person name="Wortman J."/>
            <person name="Nusbaum C."/>
            <person name="Birren B."/>
        </authorList>
    </citation>
    <scope>NUCLEOTIDE SEQUENCE [LARGE SCALE GENOMIC DNA]</scope>
    <source>
        <strain evidence="15">ACS-171-V-Col2</strain>
    </source>
</reference>
<dbReference type="PIRSF" id="PIRSF000495">
    <property type="entry name" value="Amidotransf_hisH"/>
    <property type="match status" value="1"/>
</dbReference>
<evidence type="ECO:0000313" key="15">
    <source>
        <dbReference type="Proteomes" id="UP000009888"/>
    </source>
</evidence>
<dbReference type="HOGENOM" id="CLU_071837_1_0_11"/>
<evidence type="ECO:0000256" key="8">
    <source>
        <dbReference type="ARBA" id="ARBA00025299"/>
    </source>
</evidence>
<dbReference type="UniPathway" id="UPA00031">
    <property type="reaction ID" value="UER00010"/>
</dbReference>
<dbReference type="NCBIfam" id="TIGR01855">
    <property type="entry name" value="IMP_synth_hisH"/>
    <property type="match status" value="1"/>
</dbReference>
<dbReference type="GO" id="GO:0005737">
    <property type="term" value="C:cytoplasm"/>
    <property type="evidence" value="ECO:0007669"/>
    <property type="project" value="UniProtKB-SubCell"/>
</dbReference>
<gene>
    <name evidence="11" type="primary">hisH</name>
    <name evidence="14" type="ORF">HMPREF9233_01632</name>
</gene>
<evidence type="ECO:0000256" key="10">
    <source>
        <dbReference type="ARBA" id="ARBA00049534"/>
    </source>
</evidence>
<evidence type="ECO:0000256" key="12">
    <source>
        <dbReference type="PIRSR" id="PIRSR000495-1"/>
    </source>
</evidence>
<dbReference type="GO" id="GO:0004359">
    <property type="term" value="F:glutaminase activity"/>
    <property type="evidence" value="ECO:0007669"/>
    <property type="project" value="UniProtKB-EC"/>
</dbReference>
<dbReference type="PATRIC" id="fig|883066.3.peg.1694"/>
<evidence type="ECO:0000256" key="2">
    <source>
        <dbReference type="ARBA" id="ARBA00011152"/>
    </source>
</evidence>
<dbReference type="EC" id="3.5.1.2" evidence="11"/>
<evidence type="ECO:0000256" key="7">
    <source>
        <dbReference type="ARBA" id="ARBA00023239"/>
    </source>
</evidence>
<keyword evidence="7 11" id="KW-0456">Lyase</keyword>
<dbReference type="InterPro" id="IPR029062">
    <property type="entry name" value="Class_I_gatase-like"/>
</dbReference>
<keyword evidence="15" id="KW-1185">Reference proteome</keyword>
<name>K9EZL0_9ACTO</name>
<feature type="domain" description="Glutamine amidotransferase" evidence="13">
    <location>
        <begin position="6"/>
        <end position="205"/>
    </location>
</feature>
<protein>
    <recommendedName>
        <fullName evidence="11">Imidazole glycerol phosphate synthase subunit HisH</fullName>
        <ecNumber evidence="11">4.3.2.10</ecNumber>
    </recommendedName>
    <alternativeName>
        <fullName evidence="11">IGP synthase glutaminase subunit</fullName>
        <ecNumber evidence="11">3.5.1.2</ecNumber>
    </alternativeName>
    <alternativeName>
        <fullName evidence="11">IGP synthase subunit HisH</fullName>
    </alternativeName>
    <alternativeName>
        <fullName evidence="11">ImGP synthase subunit HisH</fullName>
        <shortName evidence="11">IGPS subunit HisH</shortName>
    </alternativeName>
</protein>
<keyword evidence="4 11" id="KW-0378">Hydrolase</keyword>
<dbReference type="eggNOG" id="COG0118">
    <property type="taxonomic scope" value="Bacteria"/>
</dbReference>
<keyword evidence="14" id="KW-0808">Transferase</keyword>
<dbReference type="GO" id="GO:0016829">
    <property type="term" value="F:lyase activity"/>
    <property type="evidence" value="ECO:0007669"/>
    <property type="project" value="UniProtKB-KW"/>
</dbReference>
<dbReference type="PROSITE" id="PS51273">
    <property type="entry name" value="GATASE_TYPE_1"/>
    <property type="match status" value="1"/>
</dbReference>
<feature type="active site" evidence="11 12">
    <location>
        <position position="192"/>
    </location>
</feature>
<accession>K9EZL0</accession>
<dbReference type="STRING" id="202789.GCA_001457435_00472"/>
<dbReference type="GO" id="GO:0000107">
    <property type="term" value="F:imidazoleglycerol-phosphate synthase activity"/>
    <property type="evidence" value="ECO:0007669"/>
    <property type="project" value="UniProtKB-UniRule"/>
</dbReference>
<evidence type="ECO:0000256" key="3">
    <source>
        <dbReference type="ARBA" id="ARBA00022605"/>
    </source>
</evidence>
<keyword evidence="5 11" id="KW-0315">Glutamine amidotransferase</keyword>
<evidence type="ECO:0000256" key="4">
    <source>
        <dbReference type="ARBA" id="ARBA00022801"/>
    </source>
</evidence>